<evidence type="ECO:0000256" key="1">
    <source>
        <dbReference type="SAM" id="MobiDB-lite"/>
    </source>
</evidence>
<reference evidence="3" key="1">
    <citation type="submission" date="2023-06" db="EMBL/GenBank/DDBJ databases">
        <title>Gycomyces niveus sp.nov., a novel actinomycete isolated from soil in Shouguang.</title>
        <authorList>
            <person name="Yang X."/>
            <person name="Zhao J."/>
        </authorList>
    </citation>
    <scope>NUCLEOTIDE SEQUENCE</scope>
    <source>
        <strain evidence="3">NEAU C2</strain>
    </source>
</reference>
<sequence>MQRYPVTPLRTAAGAAALLTSLAALGACTEDAPETVQPEEAAKVDLVALLDENDRLAKELYEIEPEVTRVCLENEGFSVHDETALFQVMVIGVDEAGPQEDSYEFENWLPESGTAAEWGFGQWIWQSDDEELITEYNEIRFPDEPEIEEEQPPDNSAFEALDVEDQIAWYTAFMGEERMAHEDRAWMLRNPDATQEEYDQRRSEIEPAEDDGSIEGETEIVPPKPGGCELATIEALYGEPQLVEEEMEEGVEPGLTIYTWKYRLEEPMVPPTDLAFIEAETQEASDAFLTCLTERRFGGWEFQDGSWLPVVQYFDQIYLGEDYESFEGPGAEDLDAVIPEPPADLPDDFEDKKAYEIEMAVAFAECADEVQYREAVIAASEAEEQAAYAAIETELYAYQDSLRDALKTAQDLLQA</sequence>
<evidence type="ECO:0000313" key="4">
    <source>
        <dbReference type="Proteomes" id="UP001171902"/>
    </source>
</evidence>
<protein>
    <submittedName>
        <fullName evidence="3">Uncharacterized protein</fullName>
    </submittedName>
</protein>
<dbReference type="EMBL" id="JAUEMJ010000002">
    <property type="protein sequence ID" value="MDN3239737.1"/>
    <property type="molecule type" value="Genomic_DNA"/>
</dbReference>
<evidence type="ECO:0000256" key="2">
    <source>
        <dbReference type="SAM" id="SignalP"/>
    </source>
</evidence>
<dbReference type="PROSITE" id="PS51257">
    <property type="entry name" value="PROKAR_LIPOPROTEIN"/>
    <property type="match status" value="1"/>
</dbReference>
<proteinExistence type="predicted"/>
<feature type="chain" id="PRO_5047295945" evidence="2">
    <location>
        <begin position="27"/>
        <end position="415"/>
    </location>
</feature>
<gene>
    <name evidence="3" type="ORF">QWI33_08380</name>
</gene>
<evidence type="ECO:0000313" key="3">
    <source>
        <dbReference type="EMBL" id="MDN3239737.1"/>
    </source>
</evidence>
<comment type="caution">
    <text evidence="3">The sequence shown here is derived from an EMBL/GenBank/DDBJ whole genome shotgun (WGS) entry which is preliminary data.</text>
</comment>
<dbReference type="RefSeq" id="WP_289956727.1">
    <property type="nucleotide sequence ID" value="NZ_JAUEMJ010000002.1"/>
</dbReference>
<feature type="signal peptide" evidence="2">
    <location>
        <begin position="1"/>
        <end position="26"/>
    </location>
</feature>
<dbReference type="Proteomes" id="UP001171902">
    <property type="component" value="Unassembled WGS sequence"/>
</dbReference>
<feature type="region of interest" description="Disordered" evidence="1">
    <location>
        <begin position="194"/>
        <end position="226"/>
    </location>
</feature>
<feature type="compositionally biased region" description="Acidic residues" evidence="1">
    <location>
        <begin position="206"/>
        <end position="218"/>
    </location>
</feature>
<name>A0ABT7YM84_9ACTN</name>
<accession>A0ABT7YM84</accession>
<organism evidence="3 4">
    <name type="scientific">Glycomyces tritici</name>
    <dbReference type="NCBI Taxonomy" id="2665176"/>
    <lineage>
        <taxon>Bacteria</taxon>
        <taxon>Bacillati</taxon>
        <taxon>Actinomycetota</taxon>
        <taxon>Actinomycetes</taxon>
        <taxon>Glycomycetales</taxon>
        <taxon>Glycomycetaceae</taxon>
        <taxon>Glycomyces</taxon>
    </lineage>
</organism>
<keyword evidence="2" id="KW-0732">Signal</keyword>
<keyword evidence="4" id="KW-1185">Reference proteome</keyword>